<dbReference type="AlphaFoldDB" id="A0A285PLP8"/>
<dbReference type="RefSeq" id="WP_141401295.1">
    <property type="nucleotide sequence ID" value="NZ_OBEL01000006.1"/>
</dbReference>
<dbReference type="Proteomes" id="UP000219439">
    <property type="component" value="Unassembled WGS sequence"/>
</dbReference>
<name>A0A285PLP8_9HYPH</name>
<gene>
    <name evidence="1" type="ORF">SAMN06265368_4150</name>
</gene>
<sequence length="179" mass="20104">MKAMRGSWSKTGQSVLLMMKKGLSICLMVFVCIAVDLSINVNDVEASVQSRRVVIDPNSGLAIWGYDPVAYHTDQKAVKGKHDYEFVWNNVSWVFASQANLEVFKADPDLYAPQFGGHGALAMARGYLSASNPKVWALYKDRLYLFYSFPARAAWAQALEQHIQRGIASWQKLEPTLTR</sequence>
<evidence type="ECO:0000313" key="2">
    <source>
        <dbReference type="Proteomes" id="UP000219439"/>
    </source>
</evidence>
<reference evidence="1 2" key="1">
    <citation type="submission" date="2017-09" db="EMBL/GenBank/DDBJ databases">
        <authorList>
            <person name="Ehlers B."/>
            <person name="Leendertz F.H."/>
        </authorList>
    </citation>
    <scope>NUCLEOTIDE SEQUENCE [LARGE SCALE GENOMIC DNA]</scope>
    <source>
        <strain evidence="1 2">DSM 18289</strain>
    </source>
</reference>
<organism evidence="1 2">
    <name type="scientific">Cohaesibacter gelatinilyticus</name>
    <dbReference type="NCBI Taxonomy" id="372072"/>
    <lineage>
        <taxon>Bacteria</taxon>
        <taxon>Pseudomonadati</taxon>
        <taxon>Pseudomonadota</taxon>
        <taxon>Alphaproteobacteria</taxon>
        <taxon>Hyphomicrobiales</taxon>
        <taxon>Cohaesibacteraceae</taxon>
    </lineage>
</organism>
<accession>A0A285PLP8</accession>
<keyword evidence="2" id="KW-1185">Reference proteome</keyword>
<evidence type="ECO:0000313" key="1">
    <source>
        <dbReference type="EMBL" id="SNZ21036.1"/>
    </source>
</evidence>
<proteinExistence type="predicted"/>
<dbReference type="OrthoDB" id="344729at2"/>
<dbReference type="EMBL" id="OBEL01000006">
    <property type="protein sequence ID" value="SNZ21036.1"/>
    <property type="molecule type" value="Genomic_DNA"/>
</dbReference>
<protein>
    <submittedName>
        <fullName evidence="1">Uncharacterized protein</fullName>
    </submittedName>
</protein>
<dbReference type="NCBIfam" id="NF041384">
    <property type="entry name" value="YHS_seleno_dom"/>
    <property type="match status" value="1"/>
</dbReference>